<dbReference type="InterPro" id="IPR000873">
    <property type="entry name" value="AMP-dep_synth/lig_dom"/>
</dbReference>
<dbReference type="GO" id="GO:0005777">
    <property type="term" value="C:peroxisome"/>
    <property type="evidence" value="ECO:0007669"/>
    <property type="project" value="UniProtKB-SubCell"/>
</dbReference>
<evidence type="ECO:0000313" key="8">
    <source>
        <dbReference type="EMBL" id="CAD5214082.1"/>
    </source>
</evidence>
<accession>A0A7I8WNU8</accession>
<keyword evidence="3" id="KW-0436">Ligase</keyword>
<evidence type="ECO:0000256" key="2">
    <source>
        <dbReference type="ARBA" id="ARBA00006432"/>
    </source>
</evidence>
<organism evidence="8 9">
    <name type="scientific">Bursaphelenchus xylophilus</name>
    <name type="common">Pinewood nematode worm</name>
    <name type="synonym">Aphelenchoides xylophilus</name>
    <dbReference type="NCBI Taxonomy" id="6326"/>
    <lineage>
        <taxon>Eukaryota</taxon>
        <taxon>Metazoa</taxon>
        <taxon>Ecdysozoa</taxon>
        <taxon>Nematoda</taxon>
        <taxon>Chromadorea</taxon>
        <taxon>Rhabditida</taxon>
        <taxon>Tylenchina</taxon>
        <taxon>Tylenchomorpha</taxon>
        <taxon>Aphelenchoidea</taxon>
        <taxon>Aphelenchoididae</taxon>
        <taxon>Bursaphelenchus</taxon>
    </lineage>
</organism>
<feature type="domain" description="AMP-binding enzyme C-terminal" evidence="7">
    <location>
        <begin position="672"/>
        <end position="746"/>
    </location>
</feature>
<dbReference type="Proteomes" id="UP000582659">
    <property type="component" value="Unassembled WGS sequence"/>
</dbReference>
<gene>
    <name evidence="8" type="ORF">BXYJ_LOCUS3352</name>
</gene>
<comment type="subcellular location">
    <subcellularLocation>
        <location evidence="1">Peroxisome</location>
    </subcellularLocation>
</comment>
<feature type="region of interest" description="Disordered" evidence="5">
    <location>
        <begin position="173"/>
        <end position="202"/>
    </location>
</feature>
<dbReference type="InterPro" id="IPR025110">
    <property type="entry name" value="AMP-bd_C"/>
</dbReference>
<dbReference type="EMBL" id="CAJFCV020000002">
    <property type="protein sequence ID" value="CAG9094081.1"/>
    <property type="molecule type" value="Genomic_DNA"/>
</dbReference>
<dbReference type="InterPro" id="IPR045851">
    <property type="entry name" value="AMP-bd_C_sf"/>
</dbReference>
<name>A0A7I8WNU8_BURXY</name>
<evidence type="ECO:0000256" key="5">
    <source>
        <dbReference type="SAM" id="MobiDB-lite"/>
    </source>
</evidence>
<dbReference type="Pfam" id="PF00501">
    <property type="entry name" value="AMP-binding"/>
    <property type="match status" value="1"/>
</dbReference>
<keyword evidence="9" id="KW-1185">Reference proteome</keyword>
<proteinExistence type="inferred from homology"/>
<feature type="compositionally biased region" description="Basic and acidic residues" evidence="5">
    <location>
        <begin position="186"/>
        <end position="202"/>
    </location>
</feature>
<dbReference type="EMBL" id="CAJFDI010000002">
    <property type="protein sequence ID" value="CAD5214082.1"/>
    <property type="molecule type" value="Genomic_DNA"/>
</dbReference>
<dbReference type="Gene3D" id="3.40.50.12780">
    <property type="entry name" value="N-terminal domain of ligase-like"/>
    <property type="match status" value="1"/>
</dbReference>
<dbReference type="Pfam" id="PF13193">
    <property type="entry name" value="AMP-binding_C"/>
    <property type="match status" value="1"/>
</dbReference>
<comment type="similarity">
    <text evidence="2">Belongs to the ATP-dependent AMP-binding enzyme family.</text>
</comment>
<dbReference type="Proteomes" id="UP000659654">
    <property type="component" value="Unassembled WGS sequence"/>
</dbReference>
<comment type="caution">
    <text evidence="8">The sequence shown here is derived from an EMBL/GenBank/DDBJ whole genome shotgun (WGS) entry which is preliminary data.</text>
</comment>
<sequence length="764" mass="86156">MGLAPKNVVALLLAEFGTGNSEDATYEETRMATRLKILLSQAAEDANIEVQTDDEIMDNNSSGDENDDDSDFELDVEGHQERDERGTGEIWMGRKFVSLDQIRAVKRYWLSSNRSVGAVRKRCRFIRSDYYWRKMTDLWKKDEVVADRRVRIKKLASDLFEWAKERLSTGTSDPITIPSHAIFNSERNRTQPPDPKEDSLDERSFHSANWAAVWIMVIYKSTCPDLPLPEKKVHEYIFEYIRKHEAERPHQPMFIDSLTGIVTTGTQIIERTLSLANFLRENGFEKDDFIVTPVENGWPYVCAMLAVSMLGGGVAGAHPKNSAYEISHQVRLCKAKFVMCQDHVLPKILEILDDCALVKTIITVGDKVEASTKKVPVVRIEDIIKDVLEIAPEDFPQVDVDIKKSVYFLPPSSGTTGLPKGVCHTHYSNMYAHWNFVSVIADRLLNPNFPNWNWRDNKVLLNMQQGFAYGHGTTFVSLVTGSVGVFVRKPGPDHIFHCIDKYQIRLLYGHPALFQALTVCKQQNPEKLSTLVAALTSGAPLKEKVAKEFMSTCNVSVLQMYGMTEGMVAMAAIDSPITSVGRPMTRTELRIVDAETGEELGPQEVGELQFRNPTMSTGYLNNPETTAELYTTDGFLNTGDIGYVDEQQNIFIVDRKKEMIKVQGKSVAPGQLEDLLYTNKKIRECCVFGVPDDTLGESIWVFVVKRDESLTEKEVIDTVNPNILDYKQITGGVEFVDVIPRNTNGKMLRRKLREIVMSNNNIAA</sequence>
<dbReference type="AlphaFoldDB" id="A0A7I8WNU8"/>
<keyword evidence="4" id="KW-0576">Peroxisome</keyword>
<dbReference type="SMR" id="A0A7I8WNU8"/>
<dbReference type="PANTHER" id="PTHR24096:SF149">
    <property type="entry name" value="AMP-BINDING DOMAIN-CONTAINING PROTEIN-RELATED"/>
    <property type="match status" value="1"/>
</dbReference>
<evidence type="ECO:0000313" key="9">
    <source>
        <dbReference type="Proteomes" id="UP000659654"/>
    </source>
</evidence>
<evidence type="ECO:0000256" key="1">
    <source>
        <dbReference type="ARBA" id="ARBA00004275"/>
    </source>
</evidence>
<dbReference type="GO" id="GO:0016405">
    <property type="term" value="F:CoA-ligase activity"/>
    <property type="evidence" value="ECO:0007669"/>
    <property type="project" value="TreeGrafter"/>
</dbReference>
<dbReference type="PANTHER" id="PTHR24096">
    <property type="entry name" value="LONG-CHAIN-FATTY-ACID--COA LIGASE"/>
    <property type="match status" value="1"/>
</dbReference>
<feature type="compositionally biased region" description="Acidic residues" evidence="5">
    <location>
        <begin position="64"/>
        <end position="75"/>
    </location>
</feature>
<feature type="compositionally biased region" description="Basic and acidic residues" evidence="5">
    <location>
        <begin position="76"/>
        <end position="85"/>
    </location>
</feature>
<dbReference type="InterPro" id="IPR042099">
    <property type="entry name" value="ANL_N_sf"/>
</dbReference>
<evidence type="ECO:0000256" key="3">
    <source>
        <dbReference type="ARBA" id="ARBA00022598"/>
    </source>
</evidence>
<dbReference type="SUPFAM" id="SSF56801">
    <property type="entry name" value="Acetyl-CoA synthetase-like"/>
    <property type="match status" value="1"/>
</dbReference>
<dbReference type="Gene3D" id="3.30.300.30">
    <property type="match status" value="1"/>
</dbReference>
<feature type="region of interest" description="Disordered" evidence="5">
    <location>
        <begin position="49"/>
        <end position="85"/>
    </location>
</feature>
<evidence type="ECO:0000259" key="7">
    <source>
        <dbReference type="Pfam" id="PF13193"/>
    </source>
</evidence>
<dbReference type="InterPro" id="IPR020845">
    <property type="entry name" value="AMP-binding_CS"/>
</dbReference>
<feature type="domain" description="AMP-dependent synthetase/ligase" evidence="6">
    <location>
        <begin position="244"/>
        <end position="620"/>
    </location>
</feature>
<protein>
    <submittedName>
        <fullName evidence="8">(pine wood nematode) hypothetical protein</fullName>
    </submittedName>
</protein>
<evidence type="ECO:0000256" key="4">
    <source>
        <dbReference type="ARBA" id="ARBA00023140"/>
    </source>
</evidence>
<reference evidence="8" key="1">
    <citation type="submission" date="2020-09" db="EMBL/GenBank/DDBJ databases">
        <authorList>
            <person name="Kikuchi T."/>
        </authorList>
    </citation>
    <scope>NUCLEOTIDE SEQUENCE</scope>
    <source>
        <strain evidence="8">Ka4C1</strain>
    </source>
</reference>
<dbReference type="OrthoDB" id="10253869at2759"/>
<dbReference type="PROSITE" id="PS00455">
    <property type="entry name" value="AMP_BINDING"/>
    <property type="match status" value="1"/>
</dbReference>
<evidence type="ECO:0000259" key="6">
    <source>
        <dbReference type="Pfam" id="PF00501"/>
    </source>
</evidence>